<keyword evidence="3" id="KW-1185">Reference proteome</keyword>
<name>A0ABQ5IZY8_9ASTR</name>
<reference evidence="2" key="2">
    <citation type="submission" date="2022-01" db="EMBL/GenBank/DDBJ databases">
        <authorList>
            <person name="Yamashiro T."/>
            <person name="Shiraishi A."/>
            <person name="Satake H."/>
            <person name="Nakayama K."/>
        </authorList>
    </citation>
    <scope>NUCLEOTIDE SEQUENCE</scope>
</reference>
<proteinExistence type="predicted"/>
<reference evidence="2" key="1">
    <citation type="journal article" date="2022" name="Int. J. Mol. Sci.">
        <title>Draft Genome of Tanacetum Coccineum: Genomic Comparison of Closely Related Tanacetum-Family Plants.</title>
        <authorList>
            <person name="Yamashiro T."/>
            <person name="Shiraishi A."/>
            <person name="Nakayama K."/>
            <person name="Satake H."/>
        </authorList>
    </citation>
    <scope>NUCLEOTIDE SEQUENCE</scope>
</reference>
<evidence type="ECO:0000256" key="1">
    <source>
        <dbReference type="SAM" id="MobiDB-lite"/>
    </source>
</evidence>
<evidence type="ECO:0000313" key="2">
    <source>
        <dbReference type="EMBL" id="GJU05641.1"/>
    </source>
</evidence>
<dbReference type="Proteomes" id="UP001151760">
    <property type="component" value="Unassembled WGS sequence"/>
</dbReference>
<dbReference type="EMBL" id="BQNB010021365">
    <property type="protein sequence ID" value="GJU05641.1"/>
    <property type="molecule type" value="Genomic_DNA"/>
</dbReference>
<protein>
    <submittedName>
        <fullName evidence="2">Uncharacterized protein</fullName>
    </submittedName>
</protein>
<organism evidence="2 3">
    <name type="scientific">Tanacetum coccineum</name>
    <dbReference type="NCBI Taxonomy" id="301880"/>
    <lineage>
        <taxon>Eukaryota</taxon>
        <taxon>Viridiplantae</taxon>
        <taxon>Streptophyta</taxon>
        <taxon>Embryophyta</taxon>
        <taxon>Tracheophyta</taxon>
        <taxon>Spermatophyta</taxon>
        <taxon>Magnoliopsida</taxon>
        <taxon>eudicotyledons</taxon>
        <taxon>Gunneridae</taxon>
        <taxon>Pentapetalae</taxon>
        <taxon>asterids</taxon>
        <taxon>campanulids</taxon>
        <taxon>Asterales</taxon>
        <taxon>Asteraceae</taxon>
        <taxon>Asteroideae</taxon>
        <taxon>Anthemideae</taxon>
        <taxon>Anthemidinae</taxon>
        <taxon>Tanacetum</taxon>
    </lineage>
</organism>
<comment type="caution">
    <text evidence="2">The sequence shown here is derived from an EMBL/GenBank/DDBJ whole genome shotgun (WGS) entry which is preliminary data.</text>
</comment>
<sequence length="451" mass="50714">MSFVSEILWLTKTKRKRIPPSSKPEASKIVKVSPPKEQANESQPAKEPMVQKSIDEEFVKESGLESLGDIPLEEFGGANAKLDADKSPYDTESEIKREEEPAAFDLHSMPDDEVMSIYGFEAADSNDKGTEFNETKVSLTQSEEDTTDTLKTILPNIFEESIHKPLNKELNALNTLESQRFETLQEQLLKVIRAKMGKSVKKTVWKEIDIVKDRISYSGGKLDKGELHMQELISLMKDMVSFLDAANVFEKIKAEGEKGDPQQIITTSTEEATIEVQGEQPKVQELSKLEEAPLVNDQPPSITKQVPLMSTTLVIHASEDKALEEKISEEEPPTKSLKLLIPNLSTTLPIPMCSIFLQNITVDQFTDTLFNTTSSKYSPTPHRDESKGTTSTTLTAKLPILNPGDYDLWLMRIEQYFLMTDYSLFGKKSQDRRNEMKARGPLLIALLNKIK</sequence>
<gene>
    <name evidence="2" type="ORF">Tco_1122071</name>
</gene>
<evidence type="ECO:0000313" key="3">
    <source>
        <dbReference type="Proteomes" id="UP001151760"/>
    </source>
</evidence>
<accession>A0ABQ5IZY8</accession>
<feature type="region of interest" description="Disordered" evidence="1">
    <location>
        <begin position="14"/>
        <end position="51"/>
    </location>
</feature>